<dbReference type="PANTHER" id="PTHR23159">
    <property type="entry name" value="CENTROSOMAL PROTEIN 2"/>
    <property type="match status" value="1"/>
</dbReference>
<feature type="compositionally biased region" description="Basic and acidic residues" evidence="2">
    <location>
        <begin position="1906"/>
        <end position="1927"/>
    </location>
</feature>
<feature type="coiled-coil region" evidence="1">
    <location>
        <begin position="2903"/>
        <end position="3046"/>
    </location>
</feature>
<dbReference type="Pfam" id="PF10145">
    <property type="entry name" value="PhageMin_Tail"/>
    <property type="match status" value="1"/>
</dbReference>
<feature type="compositionally biased region" description="Low complexity" evidence="2">
    <location>
        <begin position="1851"/>
        <end position="1863"/>
    </location>
</feature>
<dbReference type="PANTHER" id="PTHR23159:SF31">
    <property type="entry name" value="CENTROSOME-ASSOCIATED PROTEIN CEP250 ISOFORM X1"/>
    <property type="match status" value="1"/>
</dbReference>
<proteinExistence type="predicted"/>
<dbReference type="Proteomes" id="UP000003645">
    <property type="component" value="Plasmid pLM1"/>
</dbReference>
<feature type="compositionally biased region" description="Basic and acidic residues" evidence="2">
    <location>
        <begin position="1934"/>
        <end position="1958"/>
    </location>
</feature>
<evidence type="ECO:0000256" key="2">
    <source>
        <dbReference type="SAM" id="MobiDB-lite"/>
    </source>
</evidence>
<dbReference type="EMBL" id="CP011014">
    <property type="protein sequence ID" value="AJT51535.1"/>
    <property type="molecule type" value="Genomic_DNA"/>
</dbReference>
<accession>A0A0D4CNN7</accession>
<dbReference type="HOGENOM" id="CLU_226029_0_0_9"/>
<feature type="compositionally biased region" description="Polar residues" evidence="2">
    <location>
        <begin position="1889"/>
        <end position="1903"/>
    </location>
</feature>
<feature type="compositionally biased region" description="Basic and acidic residues" evidence="2">
    <location>
        <begin position="296"/>
        <end position="342"/>
    </location>
</feature>
<name>A0A0D4CNN7_LIMMU</name>
<gene>
    <name evidence="4" type="ORF">LBLM1_10880</name>
</gene>
<geneLocation type="plasmid" evidence="4 5">
    <name>pLM1</name>
</geneLocation>
<keyword evidence="5" id="KW-1185">Reference proteome</keyword>
<feature type="region of interest" description="Disordered" evidence="2">
    <location>
        <begin position="985"/>
        <end position="1011"/>
    </location>
</feature>
<protein>
    <recommendedName>
        <fullName evidence="3">Phage tail tape measure protein domain-containing protein</fullName>
    </recommendedName>
</protein>
<feature type="coiled-coil region" evidence="1">
    <location>
        <begin position="1277"/>
        <end position="1304"/>
    </location>
</feature>
<evidence type="ECO:0000313" key="5">
    <source>
        <dbReference type="Proteomes" id="UP000003645"/>
    </source>
</evidence>
<organism evidence="4 5">
    <name type="scientific">Limosilactobacillus mucosae LM1</name>
    <dbReference type="NCBI Taxonomy" id="1130798"/>
    <lineage>
        <taxon>Bacteria</taxon>
        <taxon>Bacillati</taxon>
        <taxon>Bacillota</taxon>
        <taxon>Bacilli</taxon>
        <taxon>Lactobacillales</taxon>
        <taxon>Lactobacillaceae</taxon>
        <taxon>Limosilactobacillus</taxon>
    </lineage>
</organism>
<feature type="coiled-coil region" evidence="1">
    <location>
        <begin position="2506"/>
        <end position="2533"/>
    </location>
</feature>
<feature type="compositionally biased region" description="Basic and acidic residues" evidence="2">
    <location>
        <begin position="263"/>
        <end position="286"/>
    </location>
</feature>
<keyword evidence="4" id="KW-0614">Plasmid</keyword>
<feature type="compositionally biased region" description="Basic and acidic residues" evidence="2">
    <location>
        <begin position="988"/>
        <end position="1009"/>
    </location>
</feature>
<feature type="compositionally biased region" description="Low complexity" evidence="2">
    <location>
        <begin position="1717"/>
        <end position="1754"/>
    </location>
</feature>
<sequence>MAASKTLDIDINVELGNIQDVSKEVQKQLDKLKDVRATIRPKIEIDPHIKLSGAEKGLDEVKDKFKDKLKEGMNTDGEFEITPKINDEGLNRFNSIMTEATEKVTKLRSLMEKPLKINFAGMGNGLGNESLEKILGKEMERASKGVGNNVDLAKSIVGNARLEQVKKNTADLAKEVKKAQKAQIEAKKLSILSDDPEVVENAIQQTYRWGNRLGELHRQLDAISKDSGLAKQQVDELWNSYRNAGGYDTRDLVYDDARNQALEAQHRKEEREQAQRDREERKRQEREEDLESRKRKQDELAENRAIHQQEDEERKQAQREKNKEQREAEQAERKHREAQKDAYKADLTAIKNLRNKELQNLVSQNEAEDEETRQHYAKMREETNGKIEQYKKQAHEHGRGAGYSDDDIDTQIKAYESRGGEPLRDEINRSTALAHSQQQIRDQLSRTKQAMRDYQQARISMVKYENEHGEFVNKDNSLARQFQQESEIYNKRVSALAQEENKLRALSSKTFDNEYKPAKDRVSEKVQLEEAKHFDKLASGSRTRRGRLTANIDVFNALQQGGYMVAGAVESLNDVDRAITKVTKVVPDGKQAVNRWKKNLFKNASAVGKSAPEYAEAVEQWATAGYNLKQSNYLAKRSVMGAFVGDVPVNDMVKYMAVPLNSYRKKHLKADDIINSMNQVSNKHAIEMDDLGQAYSKSAAVLASNGTSFHQLTGMITGAQEATRAGGEVIGRSIKAIALNFSKMNAGVTKTDQNRAKFFKGLGVDLRDSNGKMKSTYQIMNQLAGKWKGLSKQQKQDAALYAAGKEHSAQFTGMLDNWKTVQAATDDSVGQVGLGKHGSAYQEFGKQKPSIQFQLQGLQNTWQAFLQNLTGGREGITQMISALNGLGQVAVKVSDNQGLMNVARWSAIGGAIMLARQGVKAFVNDVMGLRSGRDVLDAFVQPVKQYGGKLGDFNNRVRGLFGIEAEARNEGQRIQYKADGTPYINFDKAPKLERESGSERSSKSRKAESKVQTFNDAPYVDLSTSAHKKNTEALKEGEKAQNKILLTKKAANEMETESVKATEKSTHGLAGLKAKILESAQAGGKLGKVFSIGKSALGVMGAGLGLLGGAFDVATIAGVALEAFGVHPMEALNKAMHPAIANSAEFSKQMDKIHSSVTKANSAMQGNVVFNGTSAKTTKDIKSLNKELNEAAKNGNQLSKGDWNKFKADFNATAKANGLSVRAHSNNVEVLKDQLNAMRNGSDITSLRQLRSGLNTLNKEERIGSKLNWSKSLQGKLVDSSKAYQNARKKLERQQNQNARYSFNRSYGTKKQREQAQKDLRNRYSTHRALENTDAYQEWAANYDDYSAKVRGQYGKLEGALKAGVFGKSDFATMSNSQLRKVQQAQTVNAQEAARQSMLYKQANDVLAHNGKLTRTQQQALIKMNKGLEGISRDTTQWKPYQKEIFDKMKGRLDKNLSKQQGTLRDVMKSKGMSDSQINKKLKQLDGTGSGYLQVMGSRGASAQLLGVDADYQSIYDKHGQHWYSNMVKQTKTLERSKRKDGSQTATAQAMTMDDGTVNTGMVARLDDLLTQDKKTTKFSRKAGLVDKNGNINLGKFLTSMKGLKGSNDPLGLLANLQDKSWRTQNKANAAEYAKFLKNSGFKASSKEMMSAAKSLAHLDGSKKAFKDDLKSQGFKDKDIAALIKGLGKNAFNGKDDGKGKDGKGDGKGGGKGGNGNHNNNSNSHNNNNHNNNHNNNSNNNSNSHSSGSNSRKNNVWSKLANSQAAKIQAKQFKSWGNAIKGIKNVPKNAGKALKGVTKSVGGFFGKIFKGARGKVETTAQADTRARNARQIEKNLGNKKVNSRQLQNLQKQLSRQQAQQLAKDLSKRNQLTKSAQRKLDNEGKKYKRTPNTTNRQKMTTKPLTASEKKAAERAGKDEEKARQKGRDSVTNTTKAKEKRESNKAIRDAQKQGKEEARAKAKGATQGTSKSKSKSSDSTKSQSNAIKKLQSQMKSLGKGTNKIKVTADTKGATSKIKSLEKSVKSIGKGNHKIKVTANVDGAKSKIKSLEKSVKSIGKGNHKVKVTATVSGKGKITSLKSAIKGIKGRKVKVSASASGTGQVKSLANAIRRVKGKHVPVKANVSGTGQVRALTHAINAVHSKHVTVSAKVSGLGEVRSLQAAINALPSSKSVSINVTKNETHTITERHVKKGKSVAIAPSLPVGGSPLTSASVATGDNAPTVGADDVSAMNGKSLTSYSDSTDNVNEDYWRYMGNELYTGLPLDEQVSKLENAVTTADDDMQKLINISKQRIDNDNKQIAYQKTMQGAYQQQITDMINQLHQYGFTNNGNQITNLNHAKDIHGDNASKVDDLLGKYQSAYQNFSEATKKIDELQTDIWQQSKNQNDYRNTAEQKMVEKLQRSLEMVTTAINNNKNILERQGNSLSDADYKMKLQNSADQVYGDMSAVRQLLAEFNKMSIANFSTKENDNAKNLYDSLTSIRDSIMENLDAIDELKKSMRDTQIQSIIDNLSKYTDNLNDSIDRLKNNVTNLQDGLISGTNYTDLLSSEFDTVNLTQKSAYEKTVDRKIELERALDTALDQFARKNIDRTGQVANAQLQIESQKYADLAEMHNKYVQGFVGNGQAPKIDYNTNLNSDQITVPNTSDSNLEYIKVSKQYQQDMVALKAKYNDEMAKAKTYEEQEAINNEMVYAQLAMQEKVYKGMIDADKKAIEDLKKQAANPEMTTEQLNTINSQITEYEKSMIDAQNNIKDAIKQRFDYEKTLIDKQMDAYKRFSDKMANVVTIADALNLDGKSQATLIGGQFKATYAEYVNYLNVITKLREEMKKYDQGSYEYNQLDTMVKEYSDSLNSMVTSLMDINKNQFEQSLRAIQKEFEKTVNDGMTADQAKFTQDIWYNPAQKELKLEEMRLKIVELEDKTVEKKLQALEQEKTLSKAQADYVDKQLDLALAEQKLKNTENKRDVRHLEKDENGKFQWVYTANQDDVDAARQDVNQAKQALEEAKISNRNDYIQKVEEVVDNIKSGNLTQEEAKSELEQLNNSYKFILQEIPTFRASTTDDILKAFNEYESKNKQILDDYKKDSTIGSSADYQTMMKEFAEQFKAVSADLGEIFGKEIRDALKMPNNILANNNKGAGSMVIQHLNLELPNVSNAQDFAEALKTLPQVARQYVTTK</sequence>
<evidence type="ECO:0000259" key="3">
    <source>
        <dbReference type="Pfam" id="PF10145"/>
    </source>
</evidence>
<reference evidence="4 5" key="1">
    <citation type="journal article" date="2012" name="J. Bacteriol.">
        <title>Genome sequence of Lactobacillus mucosae LM1, isolated from piglet feces.</title>
        <authorList>
            <person name="Lee J.H."/>
            <person name="Valeriano V.D."/>
            <person name="Shin Y.R."/>
            <person name="Chae J.P."/>
            <person name="Kim G.B."/>
            <person name="Ham J.S."/>
            <person name="Chun J."/>
            <person name="Kang D.K."/>
        </authorList>
    </citation>
    <scope>NUCLEOTIDE SEQUENCE [LARGE SCALE GENOMIC DNA]</scope>
    <source>
        <strain evidence="4 5">LM1</strain>
        <plasmid evidence="4">pLM1</plasmid>
    </source>
</reference>
<dbReference type="InterPro" id="IPR010090">
    <property type="entry name" value="Phage_tape_meas"/>
</dbReference>
<evidence type="ECO:0000313" key="4">
    <source>
        <dbReference type="EMBL" id="AJT51535.1"/>
    </source>
</evidence>
<feature type="compositionally biased region" description="Basic and acidic residues" evidence="2">
    <location>
        <begin position="1694"/>
        <end position="1709"/>
    </location>
</feature>
<feature type="region of interest" description="Disordered" evidence="2">
    <location>
        <begin position="1691"/>
        <end position="1754"/>
    </location>
</feature>
<feature type="coiled-coil region" evidence="1">
    <location>
        <begin position="2727"/>
        <end position="2754"/>
    </location>
</feature>
<dbReference type="KEGG" id="lmu:LBLM1_10880"/>
<dbReference type="OrthoDB" id="2137849at2"/>
<evidence type="ECO:0000256" key="1">
    <source>
        <dbReference type="SAM" id="Coils"/>
    </source>
</evidence>
<feature type="domain" description="Phage tail tape measure protein" evidence="3">
    <location>
        <begin position="603"/>
        <end position="799"/>
    </location>
</feature>
<dbReference type="RefSeq" id="WP_039946330.1">
    <property type="nucleotide sequence ID" value="NZ_CP011014.1"/>
</dbReference>
<keyword evidence="1" id="KW-0175">Coiled coil</keyword>
<feature type="region of interest" description="Disordered" evidence="2">
    <location>
        <begin position="1851"/>
        <end position="1983"/>
    </location>
</feature>
<feature type="coiled-coil region" evidence="1">
    <location>
        <begin position="437"/>
        <end position="499"/>
    </location>
</feature>
<feature type="region of interest" description="Disordered" evidence="2">
    <location>
        <begin position="263"/>
        <end position="342"/>
    </location>
</feature>